<dbReference type="PANTHER" id="PTHR10030">
    <property type="entry name" value="ALPHA-L-FUCOSIDASE"/>
    <property type="match status" value="1"/>
</dbReference>
<comment type="caution">
    <text evidence="9">The sequence shown here is derived from an EMBL/GenBank/DDBJ whole genome shotgun (WGS) entry which is preliminary data.</text>
</comment>
<dbReference type="Gene3D" id="3.20.20.80">
    <property type="entry name" value="Glycosidases"/>
    <property type="match status" value="1"/>
</dbReference>
<dbReference type="GO" id="GO:0006004">
    <property type="term" value="P:fucose metabolic process"/>
    <property type="evidence" value="ECO:0007669"/>
    <property type="project" value="TreeGrafter"/>
</dbReference>
<evidence type="ECO:0000259" key="7">
    <source>
        <dbReference type="Pfam" id="PF00754"/>
    </source>
</evidence>
<name>A0A2T5YFL2_9BACT</name>
<dbReference type="InterPro" id="IPR000421">
    <property type="entry name" value="FA58C"/>
</dbReference>
<dbReference type="AlphaFoldDB" id="A0A2T5YFL2"/>
<evidence type="ECO:0000256" key="6">
    <source>
        <dbReference type="SAM" id="SignalP"/>
    </source>
</evidence>
<comment type="similarity">
    <text evidence="1">Belongs to the glycosyl hydrolase 29 family.</text>
</comment>
<feature type="chain" id="PRO_5015433894" description="alpha-L-fucosidase" evidence="6">
    <location>
        <begin position="24"/>
        <end position="519"/>
    </location>
</feature>
<dbReference type="Pfam" id="PF00754">
    <property type="entry name" value="F5_F8_type_C"/>
    <property type="match status" value="1"/>
</dbReference>
<dbReference type="InterPro" id="IPR057739">
    <property type="entry name" value="Glyco_hydro_29_N"/>
</dbReference>
<keyword evidence="5" id="KW-0326">Glycosidase</keyword>
<reference evidence="9 10" key="1">
    <citation type="submission" date="2018-04" db="EMBL/GenBank/DDBJ databases">
        <title>Genomic Encyclopedia of Archaeal and Bacterial Type Strains, Phase II (KMG-II): from individual species to whole genera.</title>
        <authorList>
            <person name="Goeker M."/>
        </authorList>
    </citation>
    <scope>NUCLEOTIDE SEQUENCE [LARGE SCALE GENOMIC DNA]</scope>
    <source>
        <strain evidence="9 10">DSM 100162</strain>
    </source>
</reference>
<gene>
    <name evidence="9" type="ORF">C8N40_107103</name>
</gene>
<dbReference type="EC" id="3.2.1.51" evidence="2"/>
<accession>A0A2T5YFL2</accession>
<evidence type="ECO:0000256" key="1">
    <source>
        <dbReference type="ARBA" id="ARBA00007951"/>
    </source>
</evidence>
<evidence type="ECO:0000313" key="9">
    <source>
        <dbReference type="EMBL" id="PTX18064.1"/>
    </source>
</evidence>
<dbReference type="GO" id="GO:0004560">
    <property type="term" value="F:alpha-L-fucosidase activity"/>
    <property type="evidence" value="ECO:0007669"/>
    <property type="project" value="InterPro"/>
</dbReference>
<feature type="domain" description="Glycoside hydrolase family 29 N-terminal" evidence="8">
    <location>
        <begin position="90"/>
        <end position="371"/>
    </location>
</feature>
<dbReference type="SMART" id="SM00812">
    <property type="entry name" value="Alpha_L_fucos"/>
    <property type="match status" value="1"/>
</dbReference>
<dbReference type="PANTHER" id="PTHR10030:SF37">
    <property type="entry name" value="ALPHA-L-FUCOSIDASE-RELATED"/>
    <property type="match status" value="1"/>
</dbReference>
<feature type="signal peptide" evidence="6">
    <location>
        <begin position="1"/>
        <end position="23"/>
    </location>
</feature>
<keyword evidence="4" id="KW-0378">Hydrolase</keyword>
<evidence type="ECO:0000256" key="3">
    <source>
        <dbReference type="ARBA" id="ARBA00022729"/>
    </source>
</evidence>
<dbReference type="GO" id="GO:0005764">
    <property type="term" value="C:lysosome"/>
    <property type="evidence" value="ECO:0007669"/>
    <property type="project" value="TreeGrafter"/>
</dbReference>
<evidence type="ECO:0000313" key="10">
    <source>
        <dbReference type="Proteomes" id="UP000244225"/>
    </source>
</evidence>
<dbReference type="SUPFAM" id="SSF51445">
    <property type="entry name" value="(Trans)glycosidases"/>
    <property type="match status" value="1"/>
</dbReference>
<dbReference type="InterPro" id="IPR008979">
    <property type="entry name" value="Galactose-bd-like_sf"/>
</dbReference>
<protein>
    <recommendedName>
        <fullName evidence="2">alpha-L-fucosidase</fullName>
        <ecNumber evidence="2">3.2.1.51</ecNumber>
    </recommendedName>
</protein>
<evidence type="ECO:0000259" key="8">
    <source>
        <dbReference type="Pfam" id="PF01120"/>
    </source>
</evidence>
<dbReference type="FunFam" id="3.20.20.80:FF:000052">
    <property type="entry name" value="Putative alpha-L-fucosidase 1"/>
    <property type="match status" value="1"/>
</dbReference>
<dbReference type="Gene3D" id="2.60.120.260">
    <property type="entry name" value="Galactose-binding domain-like"/>
    <property type="match status" value="1"/>
</dbReference>
<keyword evidence="3 6" id="KW-0732">Signal</keyword>
<dbReference type="GO" id="GO:0016139">
    <property type="term" value="P:glycoside catabolic process"/>
    <property type="evidence" value="ECO:0007669"/>
    <property type="project" value="TreeGrafter"/>
</dbReference>
<dbReference type="OrthoDB" id="1095333at2"/>
<organism evidence="9 10">
    <name type="scientific">Pontibacter mucosus</name>
    <dbReference type="NCBI Taxonomy" id="1649266"/>
    <lineage>
        <taxon>Bacteria</taxon>
        <taxon>Pseudomonadati</taxon>
        <taxon>Bacteroidota</taxon>
        <taxon>Cytophagia</taxon>
        <taxon>Cytophagales</taxon>
        <taxon>Hymenobacteraceae</taxon>
        <taxon>Pontibacter</taxon>
    </lineage>
</organism>
<dbReference type="EMBL" id="QBKI01000007">
    <property type="protein sequence ID" value="PTX18064.1"/>
    <property type="molecule type" value="Genomic_DNA"/>
</dbReference>
<keyword evidence="10" id="KW-1185">Reference proteome</keyword>
<dbReference type="InterPro" id="IPR000933">
    <property type="entry name" value="Glyco_hydro_29"/>
</dbReference>
<evidence type="ECO:0000256" key="4">
    <source>
        <dbReference type="ARBA" id="ARBA00022801"/>
    </source>
</evidence>
<dbReference type="Pfam" id="PF01120">
    <property type="entry name" value="Alpha_L_fucos"/>
    <property type="match status" value="1"/>
</dbReference>
<proteinExistence type="inferred from homology"/>
<feature type="domain" description="F5/8 type C" evidence="7">
    <location>
        <begin position="394"/>
        <end position="492"/>
    </location>
</feature>
<evidence type="ECO:0000256" key="2">
    <source>
        <dbReference type="ARBA" id="ARBA00012662"/>
    </source>
</evidence>
<dbReference type="Proteomes" id="UP000244225">
    <property type="component" value="Unassembled WGS sequence"/>
</dbReference>
<dbReference type="SUPFAM" id="SSF49785">
    <property type="entry name" value="Galactose-binding domain-like"/>
    <property type="match status" value="1"/>
</dbReference>
<sequence length="519" mass="58284">MKMKKITTGLLALLLTATTPVLAQEAGEKANYFIIQPGDTEADIIRKAANVVPTPRQLRWQQLELTAFFHVGVNTFTNREWGTGKEDPAIFNPSQLDARQWVRVAKEAGIKQVILTAKHHDGFCLWPTATTEHSVKNSPWKNGQGDLMKEVAEACKEYGIGFGVYLSPWDMNSPVYGSDAYNDLFIEQLTELLTNYGQIDEVWFDGANGEGPNGKKQVYDFDRWYQHIRKLQPTATIAIMGPDVRWVGTETGYGRETEWSVVPADNLDQNSVAANSQQAVAFKPTGDMRGEVLGGREQIRNAKGLVWYPAETDVSIRPGWFYHPAEDDKVKSPEKLLDIYYSSVGRNGVLLLNIPPDTRGLIHESDVKALQGWKKLIDNTFTKNLAEGAKVKASGKNKKAMLDGKYDTHFTTKSEKDTTAVLELRLKGAQTFDVLMLQENISVGQRVEKFVFEYWKDGQWQKATEGTTIGYKRLLRFEPVTTSKVRLRIESSRLNPTISEIGLYKNALEGMALSANEHE</sequence>
<evidence type="ECO:0000256" key="5">
    <source>
        <dbReference type="ARBA" id="ARBA00023295"/>
    </source>
</evidence>
<dbReference type="InterPro" id="IPR017853">
    <property type="entry name" value="GH"/>
</dbReference>